<keyword evidence="2" id="KW-0812">Transmembrane</keyword>
<dbReference type="InterPro" id="IPR010652">
    <property type="entry name" value="DUF1232"/>
</dbReference>
<evidence type="ECO:0000256" key="3">
    <source>
        <dbReference type="ARBA" id="ARBA00022989"/>
    </source>
</evidence>
<dbReference type="AlphaFoldDB" id="A0A6J7JF76"/>
<evidence type="ECO:0000256" key="5">
    <source>
        <dbReference type="SAM" id="MobiDB-lite"/>
    </source>
</evidence>
<accession>A0A6J7JF76</accession>
<keyword evidence="4" id="KW-0472">Membrane</keyword>
<name>A0A6J7JF76_9ZZZZ</name>
<sequence length="131" mass="13729">MSFFQRTATVTGAVKSSTGRHPLGQRVSAVLPMLRDAFTGRWNEAPRGRLTLALAGVVYVVSPIDLMPELVLGPFGIFDDVGIAALCVAILMSSAEQWIDRGSPVGGTGPTPEAGQAGDVIRGVVVEPPTR</sequence>
<proteinExistence type="predicted"/>
<feature type="region of interest" description="Disordered" evidence="5">
    <location>
        <begin position="102"/>
        <end position="122"/>
    </location>
</feature>
<dbReference type="Pfam" id="PF06803">
    <property type="entry name" value="DUF1232"/>
    <property type="match status" value="1"/>
</dbReference>
<protein>
    <submittedName>
        <fullName evidence="7">Unannotated protein</fullName>
    </submittedName>
</protein>
<organism evidence="7">
    <name type="scientific">freshwater metagenome</name>
    <dbReference type="NCBI Taxonomy" id="449393"/>
    <lineage>
        <taxon>unclassified sequences</taxon>
        <taxon>metagenomes</taxon>
        <taxon>ecological metagenomes</taxon>
    </lineage>
</organism>
<dbReference type="GO" id="GO:0012505">
    <property type="term" value="C:endomembrane system"/>
    <property type="evidence" value="ECO:0007669"/>
    <property type="project" value="UniProtKB-SubCell"/>
</dbReference>
<evidence type="ECO:0000256" key="4">
    <source>
        <dbReference type="ARBA" id="ARBA00023136"/>
    </source>
</evidence>
<comment type="subcellular location">
    <subcellularLocation>
        <location evidence="1">Endomembrane system</location>
        <topology evidence="1">Multi-pass membrane protein</topology>
    </subcellularLocation>
</comment>
<gene>
    <name evidence="7" type="ORF">UFOPK3772_01000</name>
</gene>
<evidence type="ECO:0000256" key="1">
    <source>
        <dbReference type="ARBA" id="ARBA00004127"/>
    </source>
</evidence>
<dbReference type="EMBL" id="CAFBNE010000023">
    <property type="protein sequence ID" value="CAB4942098.1"/>
    <property type="molecule type" value="Genomic_DNA"/>
</dbReference>
<evidence type="ECO:0000256" key="2">
    <source>
        <dbReference type="ARBA" id="ARBA00022692"/>
    </source>
</evidence>
<evidence type="ECO:0000259" key="6">
    <source>
        <dbReference type="Pfam" id="PF06803"/>
    </source>
</evidence>
<keyword evidence="3" id="KW-1133">Transmembrane helix</keyword>
<feature type="domain" description="DUF1232" evidence="6">
    <location>
        <begin position="50"/>
        <end position="86"/>
    </location>
</feature>
<reference evidence="7" key="1">
    <citation type="submission" date="2020-05" db="EMBL/GenBank/DDBJ databases">
        <authorList>
            <person name="Chiriac C."/>
            <person name="Salcher M."/>
            <person name="Ghai R."/>
            <person name="Kavagutti S V."/>
        </authorList>
    </citation>
    <scope>NUCLEOTIDE SEQUENCE</scope>
</reference>
<evidence type="ECO:0000313" key="7">
    <source>
        <dbReference type="EMBL" id="CAB4942098.1"/>
    </source>
</evidence>